<reference evidence="1 2" key="1">
    <citation type="journal article" date="2014" name="Genome Announc.">
        <title>Complete Genome Sequence of Cronobacter sakazakii Strain CMCC 45402.</title>
        <authorList>
            <person name="Zhao Z."/>
            <person name="Wang L."/>
            <person name="Wang B."/>
            <person name="Liang H."/>
            <person name="Ye Q."/>
            <person name="Zeng M."/>
        </authorList>
    </citation>
    <scope>NUCLEOTIDE SEQUENCE [LARGE SCALE GENOMIC DNA]</scope>
    <source>
        <strain evidence="2">45402</strain>
    </source>
</reference>
<accession>V5TVU1</accession>
<dbReference type="PATRIC" id="fig|1401659.3.peg.437"/>
<organism evidence="1 2">
    <name type="scientific">Cronobacter malonaticus</name>
    <dbReference type="NCBI Taxonomy" id="413503"/>
    <lineage>
        <taxon>Bacteria</taxon>
        <taxon>Pseudomonadati</taxon>
        <taxon>Pseudomonadota</taxon>
        <taxon>Gammaproteobacteria</taxon>
        <taxon>Enterobacterales</taxon>
        <taxon>Enterobacteriaceae</taxon>
        <taxon>Cronobacter</taxon>
    </lineage>
</organism>
<protein>
    <submittedName>
        <fullName evidence="1">Uncharacterized protein</fullName>
    </submittedName>
</protein>
<gene>
    <name evidence="1" type="ORF">P262_00617</name>
</gene>
<evidence type="ECO:0000313" key="1">
    <source>
        <dbReference type="EMBL" id="AHB68805.1"/>
    </source>
</evidence>
<name>V5TVU1_9ENTR</name>
<dbReference type="AlphaFoldDB" id="V5TVU1"/>
<dbReference type="HOGENOM" id="CLU_3268823_0_0_6"/>
<dbReference type="EMBL" id="CP006731">
    <property type="protein sequence ID" value="AHB68805.1"/>
    <property type="molecule type" value="Genomic_DNA"/>
</dbReference>
<proteinExistence type="predicted"/>
<dbReference type="KEGG" id="csi:P262_00617"/>
<dbReference type="Proteomes" id="UP000018545">
    <property type="component" value="Chromosome"/>
</dbReference>
<sequence>MKSSAPAGLFLYRFLLWLLNVFCLIVRQPASLHRNGTFHNG</sequence>
<evidence type="ECO:0000313" key="2">
    <source>
        <dbReference type="Proteomes" id="UP000018545"/>
    </source>
</evidence>